<dbReference type="AlphaFoldDB" id="A0A2H1X3U1"/>
<proteinExistence type="predicted"/>
<name>A0A2H1X3U1_SPOFR</name>
<sequence length="206" mass="23592">MGAFTNIQVHIHMTHRTETIICGSHKKIFHVGIESDTCFAAARYLATTPTVQSYMKVMKKIRIVKGSQLAVTATTHRFSRGWPSETVSSARRPLLGRWALHTYHLLQCYLRIRITNKSVNKQTDHLRVSNHRRPWTLETPEALQASHAAHDEESLCDSKLVELFFINLDLRVMVGQANRVFFEGLKSSNDFSRLGRGERECQMLTN</sequence>
<reference evidence="1" key="1">
    <citation type="submission" date="2016-07" db="EMBL/GenBank/DDBJ databases">
        <authorList>
            <person name="Bretaudeau A."/>
        </authorList>
    </citation>
    <scope>NUCLEOTIDE SEQUENCE</scope>
    <source>
        <strain evidence="1">Rice</strain>
        <tissue evidence="1">Whole body</tissue>
    </source>
</reference>
<evidence type="ECO:0000313" key="1">
    <source>
        <dbReference type="EMBL" id="SOQ59284.1"/>
    </source>
</evidence>
<gene>
    <name evidence="1" type="ORF">SFRICE_030514</name>
</gene>
<protein>
    <submittedName>
        <fullName evidence="1">SFRICE_030514</fullName>
    </submittedName>
</protein>
<accession>A0A2H1X3U1</accession>
<organism evidence="1">
    <name type="scientific">Spodoptera frugiperda</name>
    <name type="common">Fall armyworm</name>
    <dbReference type="NCBI Taxonomy" id="7108"/>
    <lineage>
        <taxon>Eukaryota</taxon>
        <taxon>Metazoa</taxon>
        <taxon>Ecdysozoa</taxon>
        <taxon>Arthropoda</taxon>
        <taxon>Hexapoda</taxon>
        <taxon>Insecta</taxon>
        <taxon>Pterygota</taxon>
        <taxon>Neoptera</taxon>
        <taxon>Endopterygota</taxon>
        <taxon>Lepidoptera</taxon>
        <taxon>Glossata</taxon>
        <taxon>Ditrysia</taxon>
        <taxon>Noctuoidea</taxon>
        <taxon>Noctuidae</taxon>
        <taxon>Amphipyrinae</taxon>
        <taxon>Spodoptera</taxon>
    </lineage>
</organism>
<dbReference type="EMBL" id="ODYU01012798">
    <property type="protein sequence ID" value="SOQ59284.1"/>
    <property type="molecule type" value="Genomic_DNA"/>
</dbReference>